<dbReference type="EMBL" id="DSJL01000010">
    <property type="protein sequence ID" value="HEF65136.1"/>
    <property type="molecule type" value="Genomic_DNA"/>
</dbReference>
<reference evidence="2" key="1">
    <citation type="journal article" date="2020" name="mSystems">
        <title>Genome- and Community-Level Interaction Insights into Carbon Utilization and Element Cycling Functions of Hydrothermarchaeota in Hydrothermal Sediment.</title>
        <authorList>
            <person name="Zhou Z."/>
            <person name="Liu Y."/>
            <person name="Xu W."/>
            <person name="Pan J."/>
            <person name="Luo Z.H."/>
            <person name="Li M."/>
        </authorList>
    </citation>
    <scope>NUCLEOTIDE SEQUENCE [LARGE SCALE GENOMIC DNA]</scope>
    <source>
        <strain evidence="2">SpSt-222</strain>
    </source>
</reference>
<dbReference type="PANTHER" id="PTHR21180:SF32">
    <property type="entry name" value="ENDONUCLEASE_EXONUCLEASE_PHOSPHATASE FAMILY DOMAIN-CONTAINING PROTEIN 1"/>
    <property type="match status" value="1"/>
</dbReference>
<dbReference type="Pfam" id="PF10531">
    <property type="entry name" value="SLBB"/>
    <property type="match status" value="1"/>
</dbReference>
<organism evidence="2">
    <name type="scientific">Thermomicrobium roseum</name>
    <dbReference type="NCBI Taxonomy" id="500"/>
    <lineage>
        <taxon>Bacteria</taxon>
        <taxon>Pseudomonadati</taxon>
        <taxon>Thermomicrobiota</taxon>
        <taxon>Thermomicrobia</taxon>
        <taxon>Thermomicrobiales</taxon>
        <taxon>Thermomicrobiaceae</taxon>
        <taxon>Thermomicrobium</taxon>
    </lineage>
</organism>
<dbReference type="SUPFAM" id="SSF47781">
    <property type="entry name" value="RuvA domain 2-like"/>
    <property type="match status" value="1"/>
</dbReference>
<comment type="caution">
    <text evidence="2">The sequence shown here is derived from an EMBL/GenBank/DDBJ whole genome shotgun (WGS) entry which is preliminary data.</text>
</comment>
<evidence type="ECO:0000259" key="1">
    <source>
        <dbReference type="SMART" id="SM00278"/>
    </source>
</evidence>
<name>A0A7C1X0D8_THERO</name>
<dbReference type="GO" id="GO:0003677">
    <property type="term" value="F:DNA binding"/>
    <property type="evidence" value="ECO:0007669"/>
    <property type="project" value="UniProtKB-KW"/>
</dbReference>
<dbReference type="InterPro" id="IPR003583">
    <property type="entry name" value="Hlx-hairpin-Hlx_DNA-bd_motif"/>
</dbReference>
<dbReference type="Gene3D" id="3.10.560.10">
    <property type="entry name" value="Outer membrane lipoprotein wza domain like"/>
    <property type="match status" value="1"/>
</dbReference>
<sequence>MPARFGLLVGAALGMLIGFNIARHWSSEEDLILRIEPISTPSVIIVYVTGAVERPGLYTVPSDARVAQAVELAGPRVEADLAKIPMAERLRDGQTVEVPVRQRPDVQVTPGATGEGMPSQAGPVPQEEKIDVNRATVAELERLPGVGPALAQRIVAYREEHGPFRSIEELAEVPGISARMVAEWADLVTVGSSTE</sequence>
<dbReference type="AlphaFoldDB" id="A0A7C1X0D8"/>
<dbReference type="InterPro" id="IPR004509">
    <property type="entry name" value="Competence_ComEA_HhH"/>
</dbReference>
<dbReference type="GO" id="GO:0015628">
    <property type="term" value="P:protein secretion by the type II secretion system"/>
    <property type="evidence" value="ECO:0007669"/>
    <property type="project" value="TreeGrafter"/>
</dbReference>
<evidence type="ECO:0000313" key="2">
    <source>
        <dbReference type="EMBL" id="HEF65136.1"/>
    </source>
</evidence>
<dbReference type="SMART" id="SM00278">
    <property type="entry name" value="HhH1"/>
    <property type="match status" value="2"/>
</dbReference>
<accession>A0A7C1X0D8</accession>
<feature type="domain" description="Helix-hairpin-helix DNA-binding motif class 1" evidence="1">
    <location>
        <begin position="138"/>
        <end position="157"/>
    </location>
</feature>
<proteinExistence type="predicted"/>
<dbReference type="InterPro" id="IPR019554">
    <property type="entry name" value="Soluble_ligand-bd"/>
</dbReference>
<feature type="domain" description="Helix-hairpin-helix DNA-binding motif class 1" evidence="1">
    <location>
        <begin position="168"/>
        <end position="184"/>
    </location>
</feature>
<dbReference type="GO" id="GO:0015627">
    <property type="term" value="C:type II protein secretion system complex"/>
    <property type="evidence" value="ECO:0007669"/>
    <property type="project" value="TreeGrafter"/>
</dbReference>
<dbReference type="InterPro" id="IPR051675">
    <property type="entry name" value="Endo/Exo/Phosphatase_dom_1"/>
</dbReference>
<keyword evidence="2" id="KW-0238">DNA-binding</keyword>
<dbReference type="NCBIfam" id="TIGR00426">
    <property type="entry name" value="competence protein ComEA helix-hairpin-helix repeat region"/>
    <property type="match status" value="1"/>
</dbReference>
<dbReference type="InterPro" id="IPR010994">
    <property type="entry name" value="RuvA_2-like"/>
</dbReference>
<dbReference type="Gene3D" id="1.10.150.280">
    <property type="entry name" value="AF1531-like domain"/>
    <property type="match status" value="1"/>
</dbReference>
<gene>
    <name evidence="2" type="ORF">ENP47_06035</name>
</gene>
<protein>
    <submittedName>
        <fullName evidence="2">ComEA family DNA-binding protein</fullName>
    </submittedName>
</protein>
<dbReference type="GO" id="GO:0006281">
    <property type="term" value="P:DNA repair"/>
    <property type="evidence" value="ECO:0007669"/>
    <property type="project" value="InterPro"/>
</dbReference>
<dbReference type="PANTHER" id="PTHR21180">
    <property type="entry name" value="ENDONUCLEASE/EXONUCLEASE/PHOSPHATASE FAMILY DOMAIN-CONTAINING PROTEIN 1"/>
    <property type="match status" value="1"/>
</dbReference>
<dbReference type="Pfam" id="PF12836">
    <property type="entry name" value="HHH_3"/>
    <property type="match status" value="1"/>
</dbReference>